<dbReference type="OrthoDB" id="2020070at2759"/>
<name>A0A9P6NSP1_9BASI</name>
<dbReference type="PANTHER" id="PTHR33604:SF3">
    <property type="entry name" value="OSJNBA0004B13.7 PROTEIN"/>
    <property type="match status" value="1"/>
</dbReference>
<dbReference type="SUPFAM" id="SSF53448">
    <property type="entry name" value="Nucleotide-diphospho-sugar transferases"/>
    <property type="match status" value="1"/>
</dbReference>
<accession>A0A9P6NSP1</accession>
<dbReference type="EMBL" id="MU167226">
    <property type="protein sequence ID" value="KAG0149627.1"/>
    <property type="molecule type" value="Genomic_DNA"/>
</dbReference>
<dbReference type="InterPro" id="IPR029044">
    <property type="entry name" value="Nucleotide-diphossugar_trans"/>
</dbReference>
<dbReference type="Proteomes" id="UP000886653">
    <property type="component" value="Unassembled WGS sequence"/>
</dbReference>
<feature type="non-terminal residue" evidence="1">
    <location>
        <position position="1"/>
    </location>
</feature>
<evidence type="ECO:0000313" key="1">
    <source>
        <dbReference type="EMBL" id="KAG0149627.1"/>
    </source>
</evidence>
<comment type="caution">
    <text evidence="1">The sequence shown here is derived from an EMBL/GenBank/DDBJ whole genome shotgun (WGS) entry which is preliminary data.</text>
</comment>
<proteinExistence type="predicted"/>
<evidence type="ECO:0000313" key="2">
    <source>
        <dbReference type="Proteomes" id="UP000886653"/>
    </source>
</evidence>
<sequence>DWHKPKIDISVITNDRPASLARLLSSLTGANYYGDSVNVILNLEQTSDARTRQLAIGFKWSHGSKTVRQRIIHGGLLPAVLEAWYPSSAHDSYGVLLEDDTEVSSQFYGWPFNATELLSRLGLQPVTAPYLSQVPCSWGALFFPESWAGFQHFLGLRLADVLGPLRLEDSAIVGAIRSTRWPKSWKKYFIEWVYLRGEAMVYPNYHAGPSEPESLSTNHLERGTHIHETVEAESRVRRMFEVPLMGQMRSLLGGIGPWARLPRLEEMVLVDLWGEVSSLSEVSERGWMAARTVGICSSGEESRFGLDELICQNRQSS</sequence>
<reference evidence="1" key="1">
    <citation type="submission" date="2013-11" db="EMBL/GenBank/DDBJ databases">
        <title>Genome sequence of the fusiform rust pathogen reveals effectors for host alternation and coevolution with pine.</title>
        <authorList>
            <consortium name="DOE Joint Genome Institute"/>
            <person name="Smith K."/>
            <person name="Pendleton A."/>
            <person name="Kubisiak T."/>
            <person name="Anderson C."/>
            <person name="Salamov A."/>
            <person name="Aerts A."/>
            <person name="Riley R."/>
            <person name="Clum A."/>
            <person name="Lindquist E."/>
            <person name="Ence D."/>
            <person name="Campbell M."/>
            <person name="Kronenberg Z."/>
            <person name="Feau N."/>
            <person name="Dhillon B."/>
            <person name="Hamelin R."/>
            <person name="Burleigh J."/>
            <person name="Smith J."/>
            <person name="Yandell M."/>
            <person name="Nelson C."/>
            <person name="Grigoriev I."/>
            <person name="Davis J."/>
        </authorList>
    </citation>
    <scope>NUCLEOTIDE SEQUENCE</scope>
    <source>
        <strain evidence="1">G11</strain>
    </source>
</reference>
<keyword evidence="2" id="KW-1185">Reference proteome</keyword>
<dbReference type="AlphaFoldDB" id="A0A9P6NSP1"/>
<gene>
    <name evidence="1" type="ORF">CROQUDRAFT_39629</name>
</gene>
<organism evidence="1 2">
    <name type="scientific">Cronartium quercuum f. sp. fusiforme G11</name>
    <dbReference type="NCBI Taxonomy" id="708437"/>
    <lineage>
        <taxon>Eukaryota</taxon>
        <taxon>Fungi</taxon>
        <taxon>Dikarya</taxon>
        <taxon>Basidiomycota</taxon>
        <taxon>Pucciniomycotina</taxon>
        <taxon>Pucciniomycetes</taxon>
        <taxon>Pucciniales</taxon>
        <taxon>Coleosporiaceae</taxon>
        <taxon>Cronartium</taxon>
    </lineage>
</organism>
<protein>
    <submittedName>
        <fullName evidence="1">Uncharacterized protein</fullName>
    </submittedName>
</protein>
<dbReference type="PANTHER" id="PTHR33604">
    <property type="entry name" value="OSJNBA0004B13.7 PROTEIN"/>
    <property type="match status" value="1"/>
</dbReference>